<evidence type="ECO:0000313" key="2">
    <source>
        <dbReference type="Proteomes" id="UP000178448"/>
    </source>
</evidence>
<dbReference type="EMBL" id="MFJD01000001">
    <property type="protein sequence ID" value="OGG04801.1"/>
    <property type="molecule type" value="Genomic_DNA"/>
</dbReference>
<comment type="caution">
    <text evidence="1">The sequence shown here is derived from an EMBL/GenBank/DDBJ whole genome shotgun (WGS) entry which is preliminary data.</text>
</comment>
<dbReference type="STRING" id="1798374.A2Z33_05830"/>
<sequence length="184" mass="20727">MAQESEFHIGRARHIWGSRDISRYAEALPAYTEGLEAMAQTLAAEETDGILALGYSAKDMVADLDQVAARLQIQIPRITGIVGQPAWNLYSGGQLAIEQYERLGILFRNPVIIDDFAETARKITDLHKVFRAFDIPDRYVVLYVNPEARERFISLGIRVRSIIPGENPQLLDLLKQRRSPSSMT</sequence>
<proteinExistence type="predicted"/>
<reference evidence="1 2" key="1">
    <citation type="journal article" date="2016" name="Nat. Commun.">
        <title>Thousands of microbial genomes shed light on interconnected biogeochemical processes in an aquifer system.</title>
        <authorList>
            <person name="Anantharaman K."/>
            <person name="Brown C.T."/>
            <person name="Hug L.A."/>
            <person name="Sharon I."/>
            <person name="Castelle C.J."/>
            <person name="Probst A.J."/>
            <person name="Thomas B.C."/>
            <person name="Singh A."/>
            <person name="Wilkins M.J."/>
            <person name="Karaoz U."/>
            <person name="Brodie E.L."/>
            <person name="Williams K.H."/>
            <person name="Hubbard S.S."/>
            <person name="Banfield J.F."/>
        </authorList>
    </citation>
    <scope>NUCLEOTIDE SEQUENCE [LARGE SCALE GENOMIC DNA]</scope>
</reference>
<dbReference type="Proteomes" id="UP000178448">
    <property type="component" value="Unassembled WGS sequence"/>
</dbReference>
<name>A0A1F5YX91_9BACT</name>
<organism evidence="1 2">
    <name type="scientific">Candidatus Gottesmanbacteria bacterium RBG_16_52_11</name>
    <dbReference type="NCBI Taxonomy" id="1798374"/>
    <lineage>
        <taxon>Bacteria</taxon>
        <taxon>Candidatus Gottesmaniibacteriota</taxon>
    </lineage>
</organism>
<protein>
    <submittedName>
        <fullName evidence="1">Uncharacterized protein</fullName>
    </submittedName>
</protein>
<accession>A0A1F5YX91</accession>
<evidence type="ECO:0000313" key="1">
    <source>
        <dbReference type="EMBL" id="OGG04801.1"/>
    </source>
</evidence>
<dbReference type="AlphaFoldDB" id="A0A1F5YX91"/>
<gene>
    <name evidence="1" type="ORF">A2Z33_05830</name>
</gene>